<evidence type="ECO:0000259" key="4">
    <source>
        <dbReference type="PROSITE" id="PS50041"/>
    </source>
</evidence>
<dbReference type="SMART" id="SM00034">
    <property type="entry name" value="CLECT"/>
    <property type="match status" value="1"/>
</dbReference>
<comment type="caution">
    <text evidence="5">The sequence shown here is derived from an EMBL/GenBank/DDBJ whole genome shotgun (WGS) entry which is preliminary data.</text>
</comment>
<dbReference type="CDD" id="cd03590">
    <property type="entry name" value="CLECT_DC-SIGN_like"/>
    <property type="match status" value="1"/>
</dbReference>
<dbReference type="Gene3D" id="3.10.100.10">
    <property type="entry name" value="Mannose-Binding Protein A, subunit A"/>
    <property type="match status" value="1"/>
</dbReference>
<dbReference type="InterPro" id="IPR033989">
    <property type="entry name" value="CD209-like_CTLD"/>
</dbReference>
<evidence type="ECO:0000256" key="2">
    <source>
        <dbReference type="ARBA" id="ARBA00022734"/>
    </source>
</evidence>
<dbReference type="EMBL" id="JAHFZB010000022">
    <property type="protein sequence ID" value="KAK6476621.1"/>
    <property type="molecule type" value="Genomic_DNA"/>
</dbReference>
<organism evidence="5 6">
    <name type="scientific">Huso huso</name>
    <name type="common">Beluga</name>
    <name type="synonym">Acipenser huso</name>
    <dbReference type="NCBI Taxonomy" id="61971"/>
    <lineage>
        <taxon>Eukaryota</taxon>
        <taxon>Metazoa</taxon>
        <taxon>Chordata</taxon>
        <taxon>Craniata</taxon>
        <taxon>Vertebrata</taxon>
        <taxon>Euteleostomi</taxon>
        <taxon>Actinopterygii</taxon>
        <taxon>Chondrostei</taxon>
        <taxon>Acipenseriformes</taxon>
        <taxon>Acipenseridae</taxon>
        <taxon>Huso</taxon>
    </lineage>
</organism>
<keyword evidence="3" id="KW-0812">Transmembrane</keyword>
<keyword evidence="6" id="KW-1185">Reference proteome</keyword>
<feature type="domain" description="C-type lectin" evidence="4">
    <location>
        <begin position="133"/>
        <end position="273"/>
    </location>
</feature>
<dbReference type="PROSITE" id="PS50041">
    <property type="entry name" value="C_TYPE_LECTIN_2"/>
    <property type="match status" value="1"/>
</dbReference>
<proteinExistence type="predicted"/>
<sequence>MSGEVLYSYVKFPQKNKGRKAADQTSTGDGNDVTYADVKFEEAPSAQKEGKESDVTYAAVKFAEAPSDQQQETPIGTADPSVCRVFSCRQVALVVTLLCLLLMAAMIFLAFYPTVSFSHYAGVPHCPQEWEMSSNKCYYFSNDTMDWNSSHKNCTSMGGHLVIIETVEEQRFLSEKAKQILNNTILTKKEMSHWIGLTDVVKEGDWLWVDNTTLNSSTVYWATRQHDGGKEPDNYDKLDTSGEDCVRLLPVKNNTLNIWYDASCSAYYERICETIPQLV</sequence>
<dbReference type="InterPro" id="IPR001304">
    <property type="entry name" value="C-type_lectin-like"/>
</dbReference>
<comment type="subcellular location">
    <subcellularLocation>
        <location evidence="1">Cell membrane</location>
        <topology evidence="1">Single-pass type II membrane protein</topology>
    </subcellularLocation>
</comment>
<keyword evidence="3" id="KW-0472">Membrane</keyword>
<evidence type="ECO:0000313" key="5">
    <source>
        <dbReference type="EMBL" id="KAK6476621.1"/>
    </source>
</evidence>
<dbReference type="InterPro" id="IPR016187">
    <property type="entry name" value="CTDL_fold"/>
</dbReference>
<reference evidence="5 6" key="1">
    <citation type="submission" date="2021-05" db="EMBL/GenBank/DDBJ databases">
        <authorList>
            <person name="Zahm M."/>
            <person name="Klopp C."/>
            <person name="Cabau C."/>
            <person name="Kuhl H."/>
            <person name="Suciu R."/>
            <person name="Ciorpac M."/>
            <person name="Holostenco D."/>
            <person name="Gessner J."/>
            <person name="Wuertz S."/>
            <person name="Hohne C."/>
            <person name="Stock M."/>
            <person name="Gislard M."/>
            <person name="Lluch J."/>
            <person name="Milhes M."/>
            <person name="Lampietro C."/>
            <person name="Lopez Roques C."/>
            <person name="Donnadieu C."/>
            <person name="Du K."/>
            <person name="Schartl M."/>
            <person name="Guiguen Y."/>
        </authorList>
    </citation>
    <scope>NUCLEOTIDE SEQUENCE [LARGE SCALE GENOMIC DNA]</scope>
    <source>
        <strain evidence="5">Hh-F2</strain>
        <tissue evidence="5">Blood</tissue>
    </source>
</reference>
<dbReference type="Pfam" id="PF00059">
    <property type="entry name" value="Lectin_C"/>
    <property type="match status" value="1"/>
</dbReference>
<accession>A0ABR0YVR1</accession>
<feature type="transmembrane region" description="Helical" evidence="3">
    <location>
        <begin position="91"/>
        <end position="112"/>
    </location>
</feature>
<protein>
    <submittedName>
        <fullName evidence="5">Perlucin-like protein isoform X1</fullName>
    </submittedName>
</protein>
<dbReference type="SUPFAM" id="SSF56436">
    <property type="entry name" value="C-type lectin-like"/>
    <property type="match status" value="1"/>
</dbReference>
<dbReference type="InterPro" id="IPR016186">
    <property type="entry name" value="C-type_lectin-like/link_sf"/>
</dbReference>
<keyword evidence="2" id="KW-0430">Lectin</keyword>
<dbReference type="Proteomes" id="UP001369086">
    <property type="component" value="Unassembled WGS sequence"/>
</dbReference>
<gene>
    <name evidence="5" type="ORF">HHUSO_G23068</name>
</gene>
<evidence type="ECO:0000313" key="6">
    <source>
        <dbReference type="Proteomes" id="UP001369086"/>
    </source>
</evidence>
<name>A0ABR0YVR1_HUSHU</name>
<dbReference type="PANTHER" id="PTHR45710:SF8">
    <property type="entry name" value="RERATING FAMILY MEMBER 4"/>
    <property type="match status" value="1"/>
</dbReference>
<evidence type="ECO:0000256" key="1">
    <source>
        <dbReference type="ARBA" id="ARBA00004401"/>
    </source>
</evidence>
<evidence type="ECO:0000256" key="3">
    <source>
        <dbReference type="SAM" id="Phobius"/>
    </source>
</evidence>
<keyword evidence="3" id="KW-1133">Transmembrane helix</keyword>
<dbReference type="PANTHER" id="PTHR45710">
    <property type="entry name" value="C-TYPE LECTIN DOMAIN-CONTAINING PROTEIN 180"/>
    <property type="match status" value="1"/>
</dbReference>
<dbReference type="InterPro" id="IPR050828">
    <property type="entry name" value="C-type_lectin/matrix_domain"/>
</dbReference>